<evidence type="ECO:0000313" key="1">
    <source>
        <dbReference type="EMBL" id="PNI89970.1"/>
    </source>
</evidence>
<evidence type="ECO:0000313" key="2">
    <source>
        <dbReference type="Proteomes" id="UP000236370"/>
    </source>
</evidence>
<organism evidence="1 2">
    <name type="scientific">Pan troglodytes</name>
    <name type="common">Chimpanzee</name>
    <dbReference type="NCBI Taxonomy" id="9598"/>
    <lineage>
        <taxon>Eukaryota</taxon>
        <taxon>Metazoa</taxon>
        <taxon>Chordata</taxon>
        <taxon>Craniata</taxon>
        <taxon>Vertebrata</taxon>
        <taxon>Euteleostomi</taxon>
        <taxon>Mammalia</taxon>
        <taxon>Eutheria</taxon>
        <taxon>Euarchontoglires</taxon>
        <taxon>Primates</taxon>
        <taxon>Haplorrhini</taxon>
        <taxon>Catarrhini</taxon>
        <taxon>Hominidae</taxon>
        <taxon>Pan</taxon>
    </lineage>
</organism>
<gene>
    <name evidence="1" type="ORF">CK820_G0046532</name>
</gene>
<proteinExistence type="predicted"/>
<dbReference type="Proteomes" id="UP000236370">
    <property type="component" value="Unassembled WGS sequence"/>
</dbReference>
<comment type="caution">
    <text evidence="1">The sequence shown here is derived from an EMBL/GenBank/DDBJ whole genome shotgun (WGS) entry which is preliminary data.</text>
</comment>
<protein>
    <submittedName>
        <fullName evidence="1">TESPA1 isoform 14</fullName>
    </submittedName>
</protein>
<name>A0A2J8Q174_PANTR</name>
<dbReference type="EMBL" id="NBAG03000092">
    <property type="protein sequence ID" value="PNI89970.1"/>
    <property type="molecule type" value="Genomic_DNA"/>
</dbReference>
<feature type="non-terminal residue" evidence="1">
    <location>
        <position position="48"/>
    </location>
</feature>
<accession>A0A2J8Q174</accession>
<dbReference type="AlphaFoldDB" id="A0A2J8Q174"/>
<reference evidence="1 2" key="1">
    <citation type="submission" date="2017-12" db="EMBL/GenBank/DDBJ databases">
        <title>High-resolution comparative analysis of great ape genomes.</title>
        <authorList>
            <person name="Pollen A."/>
            <person name="Hastie A."/>
            <person name="Hormozdiari F."/>
            <person name="Dougherty M."/>
            <person name="Liu R."/>
            <person name="Chaisson M."/>
            <person name="Hoppe E."/>
            <person name="Hill C."/>
            <person name="Pang A."/>
            <person name="Hillier L."/>
            <person name="Baker C."/>
            <person name="Armstrong J."/>
            <person name="Shendure J."/>
            <person name="Paten B."/>
            <person name="Wilson R."/>
            <person name="Chao H."/>
            <person name="Schneider V."/>
            <person name="Ventura M."/>
            <person name="Kronenberg Z."/>
            <person name="Murali S."/>
            <person name="Gordon D."/>
            <person name="Cantsilieris S."/>
            <person name="Munson K."/>
            <person name="Nelson B."/>
            <person name="Raja A."/>
            <person name="Underwood J."/>
            <person name="Diekhans M."/>
            <person name="Fiddes I."/>
            <person name="Haussler D."/>
            <person name="Eichler E."/>
        </authorList>
    </citation>
    <scope>NUCLEOTIDE SEQUENCE [LARGE SCALE GENOMIC DNA]</scope>
    <source>
        <strain evidence="1">Yerkes chimp pedigree #C0471</strain>
    </source>
</reference>
<sequence>MEASVLSPTSWEKRRAWLRQSRNWQTQVLEEEAAAALQDVPDPEPSSL</sequence>